<sequence length="98" mass="11197">MKNEELNGVLLALIAYLREIADIIEAARTKLQEGFTMEDSPRTTISTQPDHPNSKILKNILEDSTIEDQSMEDNISFMLGSIHKRIGKYKRTMKESDK</sequence>
<organism evidence="1 2">
    <name type="scientific">Lactuca saligna</name>
    <name type="common">Willowleaf lettuce</name>
    <dbReference type="NCBI Taxonomy" id="75948"/>
    <lineage>
        <taxon>Eukaryota</taxon>
        <taxon>Viridiplantae</taxon>
        <taxon>Streptophyta</taxon>
        <taxon>Embryophyta</taxon>
        <taxon>Tracheophyta</taxon>
        <taxon>Spermatophyta</taxon>
        <taxon>Magnoliopsida</taxon>
        <taxon>eudicotyledons</taxon>
        <taxon>Gunneridae</taxon>
        <taxon>Pentapetalae</taxon>
        <taxon>asterids</taxon>
        <taxon>campanulids</taxon>
        <taxon>Asterales</taxon>
        <taxon>Asteraceae</taxon>
        <taxon>Cichorioideae</taxon>
        <taxon>Cichorieae</taxon>
        <taxon>Lactucinae</taxon>
        <taxon>Lactuca</taxon>
    </lineage>
</organism>
<accession>A0AA35ZC08</accession>
<gene>
    <name evidence="1" type="ORF">LSALG_LOCUS28958</name>
</gene>
<proteinExistence type="predicted"/>
<dbReference type="Proteomes" id="UP001177003">
    <property type="component" value="Chromosome 6"/>
</dbReference>
<keyword evidence="2" id="KW-1185">Reference proteome</keyword>
<protein>
    <submittedName>
        <fullName evidence="1">Uncharacterized protein</fullName>
    </submittedName>
</protein>
<dbReference type="AlphaFoldDB" id="A0AA35ZC08"/>
<evidence type="ECO:0000313" key="1">
    <source>
        <dbReference type="EMBL" id="CAI9289733.1"/>
    </source>
</evidence>
<dbReference type="EMBL" id="OX465082">
    <property type="protein sequence ID" value="CAI9289733.1"/>
    <property type="molecule type" value="Genomic_DNA"/>
</dbReference>
<reference evidence="1" key="1">
    <citation type="submission" date="2023-04" db="EMBL/GenBank/DDBJ databases">
        <authorList>
            <person name="Vijverberg K."/>
            <person name="Xiong W."/>
            <person name="Schranz E."/>
        </authorList>
    </citation>
    <scope>NUCLEOTIDE SEQUENCE</scope>
</reference>
<evidence type="ECO:0000313" key="2">
    <source>
        <dbReference type="Proteomes" id="UP001177003"/>
    </source>
</evidence>
<name>A0AA35ZC08_LACSI</name>